<proteinExistence type="predicted"/>
<protein>
    <submittedName>
        <fullName evidence="2">Transcriptional regulator with XRE-family HTH domain</fullName>
    </submittedName>
</protein>
<evidence type="ECO:0000313" key="2">
    <source>
        <dbReference type="EMBL" id="MBB3048999.1"/>
    </source>
</evidence>
<organism evidence="2 3">
    <name type="scientific">Litorivivens lipolytica</name>
    <dbReference type="NCBI Taxonomy" id="1524264"/>
    <lineage>
        <taxon>Bacteria</taxon>
        <taxon>Pseudomonadati</taxon>
        <taxon>Pseudomonadota</taxon>
        <taxon>Gammaproteobacteria</taxon>
        <taxon>Litorivivens</taxon>
    </lineage>
</organism>
<dbReference type="CDD" id="cd00093">
    <property type="entry name" value="HTH_XRE"/>
    <property type="match status" value="1"/>
</dbReference>
<dbReference type="SUPFAM" id="SSF47413">
    <property type="entry name" value="lambda repressor-like DNA-binding domains"/>
    <property type="match status" value="1"/>
</dbReference>
<dbReference type="InterPro" id="IPR001387">
    <property type="entry name" value="Cro/C1-type_HTH"/>
</dbReference>
<keyword evidence="3" id="KW-1185">Reference proteome</keyword>
<dbReference type="GO" id="GO:0003677">
    <property type="term" value="F:DNA binding"/>
    <property type="evidence" value="ECO:0007669"/>
    <property type="project" value="InterPro"/>
</dbReference>
<dbReference type="SMART" id="SM00530">
    <property type="entry name" value="HTH_XRE"/>
    <property type="match status" value="1"/>
</dbReference>
<comment type="caution">
    <text evidence="2">The sequence shown here is derived from an EMBL/GenBank/DDBJ whole genome shotgun (WGS) entry which is preliminary data.</text>
</comment>
<dbReference type="InterPro" id="IPR010982">
    <property type="entry name" value="Lambda_DNA-bd_dom_sf"/>
</dbReference>
<dbReference type="Pfam" id="PF01381">
    <property type="entry name" value="HTH_3"/>
    <property type="match status" value="1"/>
</dbReference>
<name>A0A7W4W7R7_9GAMM</name>
<dbReference type="Proteomes" id="UP000537130">
    <property type="component" value="Unassembled WGS sequence"/>
</dbReference>
<reference evidence="2 3" key="1">
    <citation type="submission" date="2020-08" db="EMBL/GenBank/DDBJ databases">
        <title>Genomic Encyclopedia of Type Strains, Phase III (KMG-III): the genomes of soil and plant-associated and newly described type strains.</title>
        <authorList>
            <person name="Whitman W."/>
        </authorList>
    </citation>
    <scope>NUCLEOTIDE SEQUENCE [LARGE SCALE GENOMIC DNA]</scope>
    <source>
        <strain evidence="2 3">CECT 8654</strain>
    </source>
</reference>
<accession>A0A7W4W7R7</accession>
<feature type="domain" description="HTH cro/C1-type" evidence="1">
    <location>
        <begin position="13"/>
        <end position="68"/>
    </location>
</feature>
<sequence length="117" mass="13126">MQHFGDYIREARLRLQEEDRSFSLRQVAGRVGIEPAYLSKIERGVFAPPSEATIVKIAEVLNEDADVLLAMAGKLSSDLQAIILQRPKLFADLLRQLKKAPDHAILSVVREVTDGDW</sequence>
<dbReference type="AlphaFoldDB" id="A0A7W4W7R7"/>
<evidence type="ECO:0000259" key="1">
    <source>
        <dbReference type="PROSITE" id="PS50943"/>
    </source>
</evidence>
<dbReference type="RefSeq" id="WP_183411786.1">
    <property type="nucleotide sequence ID" value="NZ_JACHWY010000008.1"/>
</dbReference>
<dbReference type="EMBL" id="JACHWY010000008">
    <property type="protein sequence ID" value="MBB3048999.1"/>
    <property type="molecule type" value="Genomic_DNA"/>
</dbReference>
<dbReference type="PROSITE" id="PS50943">
    <property type="entry name" value="HTH_CROC1"/>
    <property type="match status" value="1"/>
</dbReference>
<gene>
    <name evidence="2" type="ORF">FHR99_003283</name>
</gene>
<evidence type="ECO:0000313" key="3">
    <source>
        <dbReference type="Proteomes" id="UP000537130"/>
    </source>
</evidence>
<dbReference type="Gene3D" id="1.10.260.40">
    <property type="entry name" value="lambda repressor-like DNA-binding domains"/>
    <property type="match status" value="1"/>
</dbReference>